<dbReference type="AlphaFoldDB" id="A0A6J7UFC8"/>
<dbReference type="CDD" id="cd00488">
    <property type="entry name" value="PCD_DCoH"/>
    <property type="match status" value="1"/>
</dbReference>
<evidence type="ECO:0000256" key="4">
    <source>
        <dbReference type="ARBA" id="ARBA00023239"/>
    </source>
</evidence>
<dbReference type="PANTHER" id="PTHR12599">
    <property type="entry name" value="PTERIN-4-ALPHA-CARBINOLAMINE DEHYDRATASE"/>
    <property type="match status" value="1"/>
</dbReference>
<dbReference type="GO" id="GO:0006729">
    <property type="term" value="P:tetrahydrobiopterin biosynthetic process"/>
    <property type="evidence" value="ECO:0007669"/>
    <property type="project" value="InterPro"/>
</dbReference>
<dbReference type="SUPFAM" id="SSF55248">
    <property type="entry name" value="PCD-like"/>
    <property type="match status" value="1"/>
</dbReference>
<reference evidence="5" key="1">
    <citation type="submission" date="2020-05" db="EMBL/GenBank/DDBJ databases">
        <authorList>
            <person name="Chiriac C."/>
            <person name="Salcher M."/>
            <person name="Ghai R."/>
            <person name="Kavagutti S V."/>
        </authorList>
    </citation>
    <scope>NUCLEOTIDE SEQUENCE</scope>
</reference>
<protein>
    <recommendedName>
        <fullName evidence="3">4a-hydroxytetrahydrobiopterin dehydratase</fullName>
        <ecNumber evidence="3">4.2.1.96</ecNumber>
    </recommendedName>
</protein>
<evidence type="ECO:0000256" key="3">
    <source>
        <dbReference type="ARBA" id="ARBA00013252"/>
    </source>
</evidence>
<dbReference type="Pfam" id="PF01329">
    <property type="entry name" value="Pterin_4a"/>
    <property type="match status" value="1"/>
</dbReference>
<comment type="catalytic activity">
    <reaction evidence="1">
        <text>(4aS,6R)-4a-hydroxy-L-erythro-5,6,7,8-tetrahydrobiopterin = (6R)-L-erythro-6,7-dihydrobiopterin + H2O</text>
        <dbReference type="Rhea" id="RHEA:11920"/>
        <dbReference type="ChEBI" id="CHEBI:15377"/>
        <dbReference type="ChEBI" id="CHEBI:15642"/>
        <dbReference type="ChEBI" id="CHEBI:43120"/>
        <dbReference type="EC" id="4.2.1.96"/>
    </reaction>
</comment>
<proteinExistence type="inferred from homology"/>
<evidence type="ECO:0000256" key="1">
    <source>
        <dbReference type="ARBA" id="ARBA00001554"/>
    </source>
</evidence>
<accession>A0A6J7UFC8</accession>
<name>A0A6J7UFC8_9ZZZZ</name>
<dbReference type="InterPro" id="IPR036428">
    <property type="entry name" value="PCD_sf"/>
</dbReference>
<keyword evidence="4" id="KW-0456">Lyase</keyword>
<comment type="similarity">
    <text evidence="2">Belongs to the pterin-4-alpha-carbinolamine dehydratase family.</text>
</comment>
<sequence>MWVQDERGLHRQFQFANFVQAWAFMNEVAKLAELHDHHPDWSNSYNKVDITLISHDKKQVTDRDFRLADAIDKLGSYE</sequence>
<dbReference type="Gene3D" id="3.30.1360.20">
    <property type="entry name" value="Transcriptional coactivator/pterin dehydratase"/>
    <property type="match status" value="1"/>
</dbReference>
<dbReference type="PANTHER" id="PTHR12599:SF0">
    <property type="entry name" value="PTERIN-4-ALPHA-CARBINOLAMINE DEHYDRATASE"/>
    <property type="match status" value="1"/>
</dbReference>
<organism evidence="5">
    <name type="scientific">freshwater metagenome</name>
    <dbReference type="NCBI Taxonomy" id="449393"/>
    <lineage>
        <taxon>unclassified sequences</taxon>
        <taxon>metagenomes</taxon>
        <taxon>ecological metagenomes</taxon>
    </lineage>
</organism>
<dbReference type="EMBL" id="CAFBQU010000014">
    <property type="protein sequence ID" value="CAB5064430.1"/>
    <property type="molecule type" value="Genomic_DNA"/>
</dbReference>
<dbReference type="GO" id="GO:0008124">
    <property type="term" value="F:4-alpha-hydroxytetrahydrobiopterin dehydratase activity"/>
    <property type="evidence" value="ECO:0007669"/>
    <property type="project" value="UniProtKB-EC"/>
</dbReference>
<dbReference type="EC" id="4.2.1.96" evidence="3"/>
<gene>
    <name evidence="5" type="ORF">UFOPK4347_00749</name>
</gene>
<evidence type="ECO:0000256" key="2">
    <source>
        <dbReference type="ARBA" id="ARBA00006472"/>
    </source>
</evidence>
<evidence type="ECO:0000313" key="5">
    <source>
        <dbReference type="EMBL" id="CAB5064430.1"/>
    </source>
</evidence>
<dbReference type="InterPro" id="IPR001533">
    <property type="entry name" value="Pterin_deHydtase"/>
</dbReference>